<sequence length="38" mass="4343">MSAFPLETMSFKVGEQRAVSIFVHPQRIIRLANLQTLL</sequence>
<name>A0ABR7TUY2_9BACT</name>
<reference evidence="1 2" key="1">
    <citation type="submission" date="2020-09" db="EMBL/GenBank/DDBJ databases">
        <title>Genome sequences of type strains of Chitinophaga qingshengii and Chitinophaga varians.</title>
        <authorList>
            <person name="Kittiwongwattana C."/>
        </authorList>
    </citation>
    <scope>NUCLEOTIDE SEQUENCE [LARGE SCALE GENOMIC DNA]</scope>
    <source>
        <strain evidence="1 2">JCM 30026</strain>
    </source>
</reference>
<gene>
    <name evidence="1" type="ORF">ICL07_22795</name>
</gene>
<proteinExistence type="predicted"/>
<organism evidence="1 2">
    <name type="scientific">Chitinophaga qingshengii</name>
    <dbReference type="NCBI Taxonomy" id="1569794"/>
    <lineage>
        <taxon>Bacteria</taxon>
        <taxon>Pseudomonadati</taxon>
        <taxon>Bacteroidota</taxon>
        <taxon>Chitinophagia</taxon>
        <taxon>Chitinophagales</taxon>
        <taxon>Chitinophagaceae</taxon>
        <taxon>Chitinophaga</taxon>
    </lineage>
</organism>
<dbReference type="EMBL" id="JACVFC010000003">
    <property type="protein sequence ID" value="MBC9933236.1"/>
    <property type="molecule type" value="Genomic_DNA"/>
</dbReference>
<protein>
    <submittedName>
        <fullName evidence="1">Uncharacterized protein</fullName>
    </submittedName>
</protein>
<comment type="caution">
    <text evidence="1">The sequence shown here is derived from an EMBL/GenBank/DDBJ whole genome shotgun (WGS) entry which is preliminary data.</text>
</comment>
<evidence type="ECO:0000313" key="1">
    <source>
        <dbReference type="EMBL" id="MBC9933236.1"/>
    </source>
</evidence>
<dbReference type="Proteomes" id="UP000659124">
    <property type="component" value="Unassembled WGS sequence"/>
</dbReference>
<accession>A0ABR7TUY2</accession>
<evidence type="ECO:0000313" key="2">
    <source>
        <dbReference type="Proteomes" id="UP000659124"/>
    </source>
</evidence>
<keyword evidence="2" id="KW-1185">Reference proteome</keyword>